<evidence type="ECO:0000313" key="2">
    <source>
        <dbReference type="Proteomes" id="UP000616201"/>
    </source>
</evidence>
<dbReference type="RefSeq" id="WP_196936833.1">
    <property type="nucleotide sequence ID" value="NZ_MU158698.1"/>
</dbReference>
<reference evidence="1" key="1">
    <citation type="submission" date="2018-02" db="EMBL/GenBank/DDBJ databases">
        <authorList>
            <person name="Vasarhelyi B.M."/>
            <person name="Deshmukh S."/>
            <person name="Balint B."/>
            <person name="Kukolya J."/>
        </authorList>
    </citation>
    <scope>NUCLEOTIDE SEQUENCE</scope>
    <source>
        <strain evidence="1">KB22</strain>
    </source>
</reference>
<proteinExistence type="predicted"/>
<dbReference type="AlphaFoldDB" id="A0A928V2K4"/>
<dbReference type="InterPro" id="IPR025368">
    <property type="entry name" value="DUF4272"/>
</dbReference>
<accession>A0A928V2K4</accession>
<dbReference type="Proteomes" id="UP000616201">
    <property type="component" value="Unassembled WGS sequence"/>
</dbReference>
<evidence type="ECO:0000313" key="1">
    <source>
        <dbReference type="EMBL" id="MBE8714979.1"/>
    </source>
</evidence>
<sequence length="215" mass="25465">MAITVEDKIAIKRDNDLKIKEQGYKVNDWLPILDSSQMRDIKQIKGRMSVMNALINIAFDAPIYIIKDWIAAQKLNNFLSATEQELLQKDNYELEEQELNSLSWYAEGLWALMWLTEMCDKLVAEEYVSDHAASLLPNLEQGESNRKIDNLKSIRNERELYTMLDYYYRLHWYCVDGRLNSYEVKLNEGIVYERRKALEWAFNRSNDWDNVEMST</sequence>
<comment type="caution">
    <text evidence="1">The sequence shown here is derived from an EMBL/GenBank/DDBJ whole genome shotgun (WGS) entry which is preliminary data.</text>
</comment>
<organism evidence="1 2">
    <name type="scientific">Sphingobacterium hungaricum</name>
    <dbReference type="NCBI Taxonomy" id="2082723"/>
    <lineage>
        <taxon>Bacteria</taxon>
        <taxon>Pseudomonadati</taxon>
        <taxon>Bacteroidota</taxon>
        <taxon>Sphingobacteriia</taxon>
        <taxon>Sphingobacteriales</taxon>
        <taxon>Sphingobacteriaceae</taxon>
        <taxon>Sphingobacterium</taxon>
    </lineage>
</organism>
<name>A0A928V2K4_9SPHI</name>
<gene>
    <name evidence="1" type="ORF">C4F49_14945</name>
</gene>
<dbReference type="Pfam" id="PF14094">
    <property type="entry name" value="DUF4272"/>
    <property type="match status" value="1"/>
</dbReference>
<keyword evidence="2" id="KW-1185">Reference proteome</keyword>
<dbReference type="EMBL" id="PRDK01000009">
    <property type="protein sequence ID" value="MBE8714979.1"/>
    <property type="molecule type" value="Genomic_DNA"/>
</dbReference>
<protein>
    <submittedName>
        <fullName evidence="1">DUF4272 domain-containing protein</fullName>
    </submittedName>
</protein>